<dbReference type="SUPFAM" id="SSF100950">
    <property type="entry name" value="NagB/RpiA/CoA transferase-like"/>
    <property type="match status" value="1"/>
</dbReference>
<dbReference type="InterPro" id="IPR007324">
    <property type="entry name" value="Sugar-bd_dom_put"/>
</dbReference>
<keyword evidence="3" id="KW-0238">DNA-binding</keyword>
<gene>
    <name evidence="7" type="ORF">E2L08_13580</name>
</gene>
<dbReference type="InterPro" id="IPR009057">
    <property type="entry name" value="Homeodomain-like_sf"/>
</dbReference>
<evidence type="ECO:0000256" key="3">
    <source>
        <dbReference type="ARBA" id="ARBA00023125"/>
    </source>
</evidence>
<keyword evidence="4" id="KW-0804">Transcription</keyword>
<accession>A0A4R6A1P7</accession>
<comment type="caution">
    <text evidence="7">The sequence shown here is derived from an EMBL/GenBank/DDBJ whole genome shotgun (WGS) entry which is preliminary data.</text>
</comment>
<organism evidence="7 8">
    <name type="scientific">Palleronia sediminis</name>
    <dbReference type="NCBI Taxonomy" id="2547833"/>
    <lineage>
        <taxon>Bacteria</taxon>
        <taxon>Pseudomonadati</taxon>
        <taxon>Pseudomonadota</taxon>
        <taxon>Alphaproteobacteria</taxon>
        <taxon>Rhodobacterales</taxon>
        <taxon>Roseobacteraceae</taxon>
        <taxon>Palleronia</taxon>
    </lineage>
</organism>
<sequence length="336" mass="36159">MRKKSKRATGPALPLPHTQEKDMNEFDRRSSEPARAAWLYYAEELTQSQVADKLGVSRSTVIRLLRRAKESGLVQISLGVSSETFATERDLEDKYGLKKARIVPVAETEEMQRRWLGQVAGEALIEMVKSNSTVAVSWGRTMLAMADSLTGEAPTSNMEIVALIGGLHNASRGTNPYEVAEQLGKYFGAPARALYAPVYVKNAATAEGLRDDPGLSEALDLARNADLVAFSIGALSDDATMLSLGYVNPEERDFLAARGAVGDIACRWVDSNGAEVEMPDTIHPIGISLSSLRKIPDRLAVAGGPDKIDVLRASLVGGYVTHLITDEASAATLLSS</sequence>
<dbReference type="GO" id="GO:0030246">
    <property type="term" value="F:carbohydrate binding"/>
    <property type="evidence" value="ECO:0007669"/>
    <property type="project" value="InterPro"/>
</dbReference>
<evidence type="ECO:0000256" key="2">
    <source>
        <dbReference type="ARBA" id="ARBA00023015"/>
    </source>
</evidence>
<dbReference type="Proteomes" id="UP000295701">
    <property type="component" value="Unassembled WGS sequence"/>
</dbReference>
<evidence type="ECO:0000313" key="8">
    <source>
        <dbReference type="Proteomes" id="UP000295701"/>
    </source>
</evidence>
<evidence type="ECO:0000256" key="5">
    <source>
        <dbReference type="SAM" id="MobiDB-lite"/>
    </source>
</evidence>
<keyword evidence="2" id="KW-0805">Transcription regulation</keyword>
<dbReference type="EMBL" id="SNAA01000016">
    <property type="protein sequence ID" value="TDL76615.1"/>
    <property type="molecule type" value="Genomic_DNA"/>
</dbReference>
<dbReference type="InterPro" id="IPR037171">
    <property type="entry name" value="NagB/RpiA_transferase-like"/>
</dbReference>
<evidence type="ECO:0000256" key="4">
    <source>
        <dbReference type="ARBA" id="ARBA00023163"/>
    </source>
</evidence>
<dbReference type="PROSITE" id="PS50943">
    <property type="entry name" value="HTH_CROC1"/>
    <property type="match status" value="1"/>
</dbReference>
<comment type="similarity">
    <text evidence="1">Belongs to the SorC transcriptional regulatory family.</text>
</comment>
<dbReference type="PANTHER" id="PTHR34294:SF1">
    <property type="entry name" value="TRANSCRIPTIONAL REGULATOR LSRR"/>
    <property type="match status" value="1"/>
</dbReference>
<dbReference type="OrthoDB" id="9808171at2"/>
<dbReference type="Gene3D" id="3.40.50.1360">
    <property type="match status" value="1"/>
</dbReference>
<evidence type="ECO:0000259" key="6">
    <source>
        <dbReference type="PROSITE" id="PS50943"/>
    </source>
</evidence>
<dbReference type="InterPro" id="IPR036388">
    <property type="entry name" value="WH-like_DNA-bd_sf"/>
</dbReference>
<evidence type="ECO:0000256" key="1">
    <source>
        <dbReference type="ARBA" id="ARBA00010466"/>
    </source>
</evidence>
<dbReference type="InterPro" id="IPR001387">
    <property type="entry name" value="Cro/C1-type_HTH"/>
</dbReference>
<dbReference type="Pfam" id="PF13384">
    <property type="entry name" value="HTH_23"/>
    <property type="match status" value="1"/>
</dbReference>
<name>A0A4R6A1P7_9RHOB</name>
<dbReference type="AlphaFoldDB" id="A0A4R6A1P7"/>
<keyword evidence="8" id="KW-1185">Reference proteome</keyword>
<dbReference type="PANTHER" id="PTHR34294">
    <property type="entry name" value="TRANSCRIPTIONAL REGULATOR-RELATED"/>
    <property type="match status" value="1"/>
</dbReference>
<feature type="domain" description="HTH cro/C1-type" evidence="6">
    <location>
        <begin position="45"/>
        <end position="66"/>
    </location>
</feature>
<dbReference type="GO" id="GO:0003677">
    <property type="term" value="F:DNA binding"/>
    <property type="evidence" value="ECO:0007669"/>
    <property type="project" value="UniProtKB-KW"/>
</dbReference>
<reference evidence="7 8" key="1">
    <citation type="submission" date="2019-03" db="EMBL/GenBank/DDBJ databases">
        <title>Primorskyibacter sp. SS33 isolated from sediments.</title>
        <authorList>
            <person name="Xunke S."/>
        </authorList>
    </citation>
    <scope>NUCLEOTIDE SEQUENCE [LARGE SCALE GENOMIC DNA]</scope>
    <source>
        <strain evidence="7 8">SS33</strain>
    </source>
</reference>
<feature type="region of interest" description="Disordered" evidence="5">
    <location>
        <begin position="1"/>
        <end position="26"/>
    </location>
</feature>
<dbReference type="SUPFAM" id="SSF46689">
    <property type="entry name" value="Homeodomain-like"/>
    <property type="match status" value="1"/>
</dbReference>
<dbReference type="Gene3D" id="1.10.10.10">
    <property type="entry name" value="Winged helix-like DNA-binding domain superfamily/Winged helix DNA-binding domain"/>
    <property type="match status" value="1"/>
</dbReference>
<dbReference type="Pfam" id="PF04198">
    <property type="entry name" value="Sugar-bind"/>
    <property type="match status" value="1"/>
</dbReference>
<dbReference type="InterPro" id="IPR051054">
    <property type="entry name" value="SorC_transcr_regulators"/>
</dbReference>
<evidence type="ECO:0000313" key="7">
    <source>
        <dbReference type="EMBL" id="TDL76615.1"/>
    </source>
</evidence>
<proteinExistence type="inferred from homology"/>
<protein>
    <submittedName>
        <fullName evidence="7">Sugar-binding transcriptional regulator</fullName>
    </submittedName>
</protein>